<dbReference type="Gene3D" id="3.40.50.11350">
    <property type="match status" value="1"/>
</dbReference>
<evidence type="ECO:0000313" key="8">
    <source>
        <dbReference type="EMBL" id="CAI8601419.1"/>
    </source>
</evidence>
<dbReference type="FunFam" id="3.40.50.11340:FF:000005">
    <property type="entry name" value="Galactoside 2-alpha-L-fucosyltransferase"/>
    <property type="match status" value="1"/>
</dbReference>
<dbReference type="GO" id="GO:0032580">
    <property type="term" value="C:Golgi cisterna membrane"/>
    <property type="evidence" value="ECO:0007669"/>
    <property type="project" value="UniProtKB-SubCell"/>
</dbReference>
<dbReference type="AlphaFoldDB" id="A0AAV0ZWN7"/>
<comment type="similarity">
    <text evidence="1 7">Belongs to the glycosyltransferase 37 family.</text>
</comment>
<comment type="function">
    <text evidence="7">May be involved in cell wall biosynthesis.</text>
</comment>
<organism evidence="8 9">
    <name type="scientific">Vicia faba</name>
    <name type="common">Broad bean</name>
    <name type="synonym">Faba vulgaris</name>
    <dbReference type="NCBI Taxonomy" id="3906"/>
    <lineage>
        <taxon>Eukaryota</taxon>
        <taxon>Viridiplantae</taxon>
        <taxon>Streptophyta</taxon>
        <taxon>Embryophyta</taxon>
        <taxon>Tracheophyta</taxon>
        <taxon>Spermatophyta</taxon>
        <taxon>Magnoliopsida</taxon>
        <taxon>eudicotyledons</taxon>
        <taxon>Gunneridae</taxon>
        <taxon>Pentapetalae</taxon>
        <taxon>rosids</taxon>
        <taxon>fabids</taxon>
        <taxon>Fabales</taxon>
        <taxon>Fabaceae</taxon>
        <taxon>Papilionoideae</taxon>
        <taxon>50 kb inversion clade</taxon>
        <taxon>NPAAA clade</taxon>
        <taxon>Hologalegina</taxon>
        <taxon>IRL clade</taxon>
        <taxon>Fabeae</taxon>
        <taxon>Vicia</taxon>
    </lineage>
</organism>
<gene>
    <name evidence="8" type="ORF">VFH_II271640</name>
</gene>
<keyword evidence="6 7" id="KW-0961">Cell wall biogenesis/degradation</keyword>
<dbReference type="Pfam" id="PF03254">
    <property type="entry name" value="XG_FTase"/>
    <property type="match status" value="1"/>
</dbReference>
<keyword evidence="3 7" id="KW-0808">Transferase</keyword>
<evidence type="ECO:0000256" key="2">
    <source>
        <dbReference type="ARBA" id="ARBA00022676"/>
    </source>
</evidence>
<keyword evidence="5" id="KW-0325">Glycoprotein</keyword>
<evidence type="ECO:0000256" key="6">
    <source>
        <dbReference type="ARBA" id="ARBA00023316"/>
    </source>
</evidence>
<evidence type="ECO:0000256" key="7">
    <source>
        <dbReference type="RuleBase" id="RU367004"/>
    </source>
</evidence>
<keyword evidence="9" id="KW-1185">Reference proteome</keyword>
<evidence type="ECO:0000256" key="5">
    <source>
        <dbReference type="ARBA" id="ARBA00023180"/>
    </source>
</evidence>
<keyword evidence="7" id="KW-1133">Transmembrane helix</keyword>
<reference evidence="8 9" key="1">
    <citation type="submission" date="2023-01" db="EMBL/GenBank/DDBJ databases">
        <authorList>
            <person name="Kreplak J."/>
        </authorList>
    </citation>
    <scope>NUCLEOTIDE SEQUENCE [LARGE SCALE GENOMIC DNA]</scope>
</reference>
<dbReference type="PANTHER" id="PTHR31889">
    <property type="entry name" value="FUCOSYLTRANSFERASE 2-RELATED"/>
    <property type="match status" value="1"/>
</dbReference>
<name>A0AAV0ZWN7_VICFA</name>
<evidence type="ECO:0000256" key="1">
    <source>
        <dbReference type="ARBA" id="ARBA00010481"/>
    </source>
</evidence>
<feature type="transmembrane region" description="Helical" evidence="7">
    <location>
        <begin position="21"/>
        <end position="43"/>
    </location>
</feature>
<dbReference type="EMBL" id="OX451737">
    <property type="protein sequence ID" value="CAI8601419.1"/>
    <property type="molecule type" value="Genomic_DNA"/>
</dbReference>
<keyword evidence="7" id="KW-0472">Membrane</keyword>
<keyword evidence="7" id="KW-0812">Transmembrane</keyword>
<evidence type="ECO:0000256" key="3">
    <source>
        <dbReference type="ARBA" id="ARBA00022679"/>
    </source>
</evidence>
<dbReference type="GO" id="GO:0071555">
    <property type="term" value="P:cell wall organization"/>
    <property type="evidence" value="ECO:0007669"/>
    <property type="project" value="UniProtKB-UniRule"/>
</dbReference>
<protein>
    <recommendedName>
        <fullName evidence="7">Fucosyltransferase</fullName>
        <ecNumber evidence="7">2.4.1.-</ecNumber>
    </recommendedName>
</protein>
<dbReference type="Gene3D" id="3.40.50.11340">
    <property type="match status" value="1"/>
</dbReference>
<dbReference type="Proteomes" id="UP001157006">
    <property type="component" value="Chromosome 2"/>
</dbReference>
<dbReference type="GO" id="GO:0042546">
    <property type="term" value="P:cell wall biogenesis"/>
    <property type="evidence" value="ECO:0007669"/>
    <property type="project" value="InterPro"/>
</dbReference>
<evidence type="ECO:0000256" key="4">
    <source>
        <dbReference type="ARBA" id="ARBA00023034"/>
    </source>
</evidence>
<proteinExistence type="inferred from homology"/>
<accession>A0AAV0ZWN7</accession>
<comment type="subcellular location">
    <subcellularLocation>
        <location evidence="7">Golgi apparatus</location>
        <location evidence="7">Golgi stack membrane</location>
        <topology evidence="7">Single-pass type II membrane protein</topology>
    </subcellularLocation>
</comment>
<dbReference type="EC" id="2.4.1.-" evidence="7"/>
<sequence length="601" mass="68484">MEIFQVTKDRMVQSFKKLTPFFVVILIALPFVLMNSKSSFSFFQEFTKEKMLQLVGENKNGHNNTNVTTTNGGSVHNISYHNINGSYNNVENDTKSKVQGKIQNGSATGEGKAATTIGLKNDSLTGSTNNKEKFLDGLVASGVDEPSCMSRHQSHLYRKASPHKPSWHLISKLRKYEEIHRRCGPNSKAYQKSMKEILHSKSIKSDSAKCKYLIWTPANGLGNQMISMAATFLYALLTDRVMLVRFGKDKQGLFCEPFLNSTWLLPENSPFWSDNHVETYESLVEKEKANNNSKLDLPSALFLNLQYQQNYHDKFFHCDDKQALLIKVPLLILQSDQYFVPSLFMTPLFNEELEKMLVEKDAVFHHLGRYLFHPSNSAWRLITKFYHQHLAKADEKIGLQIRVFNPSKTPQQAIMNLVLNCTLENKLLPNVIDMNISNSVYPSGINKTITKAVLVTSLYPEYGENLKMMYMNKSTVTGELIEVYQPSGEEKQKFNDNTHNMKALVDMYLLSLSDVLVTTSLSTFGYVAQGFGNLKPWLLYRLGGNKSHYPACEREFSMEPCYHYPPKNFCSGKAIHDFASSLIYMRQCKDYSSGVKMVNDF</sequence>
<dbReference type="PANTHER" id="PTHR31889:SF57">
    <property type="entry name" value="FUCOSYLTRANSFERASE"/>
    <property type="match status" value="1"/>
</dbReference>
<dbReference type="GO" id="GO:0009969">
    <property type="term" value="P:xyloglucan biosynthetic process"/>
    <property type="evidence" value="ECO:0007669"/>
    <property type="project" value="TreeGrafter"/>
</dbReference>
<dbReference type="InterPro" id="IPR004938">
    <property type="entry name" value="XG_FTase"/>
</dbReference>
<keyword evidence="2 7" id="KW-0328">Glycosyltransferase</keyword>
<evidence type="ECO:0000313" key="9">
    <source>
        <dbReference type="Proteomes" id="UP001157006"/>
    </source>
</evidence>
<keyword evidence="4 7" id="KW-0333">Golgi apparatus</keyword>
<dbReference type="GO" id="GO:0008107">
    <property type="term" value="F:galactoside 2-alpha-L-fucosyltransferase activity"/>
    <property type="evidence" value="ECO:0007669"/>
    <property type="project" value="InterPro"/>
</dbReference>